<protein>
    <submittedName>
        <fullName evidence="1">Uncharacterized protein</fullName>
    </submittedName>
</protein>
<dbReference type="Proteomes" id="UP001152795">
    <property type="component" value="Unassembled WGS sequence"/>
</dbReference>
<dbReference type="AlphaFoldDB" id="A0A6S7JFK3"/>
<evidence type="ECO:0000313" key="2">
    <source>
        <dbReference type="Proteomes" id="UP001152795"/>
    </source>
</evidence>
<name>A0A6S7JFK3_PARCT</name>
<gene>
    <name evidence="1" type="ORF">PACLA_8A052592</name>
</gene>
<accession>A0A6S7JFK3</accession>
<keyword evidence="2" id="KW-1185">Reference proteome</keyword>
<dbReference type="OrthoDB" id="8065581at2759"/>
<sequence length="341" mass="38008">NIVRVFVLRRVHNSQNSLINRAKWEVTGKSNQIGAISAGNAGTANVPTQKVKVHSANGNSIEGLAMVDSGSNKSLIRKEFADKLGLVGESKKMKMYVAGGGIRVEDSAEFDLKISPCYDEDIVFNVRAYSVKKPCQGAKTVSKKAVVRFPHIVRIVEDLHLNGGPVDILLGTDLPEAHRDFKVLAGNPGEPIAKKNIFGWSVLGNLEENSTPGIFAVETIDDITKDQDIKKLIFQDQLGIKPTRYCTCSEKEMRKCVFIRHVRESTRVVDDGRIEVRMPWKPGHPNLPNNRSVAFERMMSKERQLVKKGKLEAFNKEVKALVEREVVIKLKQEEVDPEEPA</sequence>
<dbReference type="Gene3D" id="2.40.70.10">
    <property type="entry name" value="Acid Proteases"/>
    <property type="match status" value="1"/>
</dbReference>
<dbReference type="EMBL" id="CACRXK020017377">
    <property type="protein sequence ID" value="CAB4031135.1"/>
    <property type="molecule type" value="Genomic_DNA"/>
</dbReference>
<dbReference type="PANTHER" id="PTHR47331">
    <property type="entry name" value="PHD-TYPE DOMAIN-CONTAINING PROTEIN"/>
    <property type="match status" value="1"/>
</dbReference>
<proteinExistence type="predicted"/>
<reference evidence="1" key="1">
    <citation type="submission" date="2020-04" db="EMBL/GenBank/DDBJ databases">
        <authorList>
            <person name="Alioto T."/>
            <person name="Alioto T."/>
            <person name="Gomez Garrido J."/>
        </authorList>
    </citation>
    <scope>NUCLEOTIDE SEQUENCE</scope>
    <source>
        <strain evidence="1">A484AB</strain>
    </source>
</reference>
<dbReference type="PANTHER" id="PTHR47331:SF1">
    <property type="entry name" value="GAG-LIKE PROTEIN"/>
    <property type="match status" value="1"/>
</dbReference>
<dbReference type="Pfam" id="PF13650">
    <property type="entry name" value="Asp_protease_2"/>
    <property type="match status" value="1"/>
</dbReference>
<feature type="non-terminal residue" evidence="1">
    <location>
        <position position="1"/>
    </location>
</feature>
<dbReference type="InterPro" id="IPR021109">
    <property type="entry name" value="Peptidase_aspartic_dom_sf"/>
</dbReference>
<comment type="caution">
    <text evidence="1">The sequence shown here is derived from an EMBL/GenBank/DDBJ whole genome shotgun (WGS) entry which is preliminary data.</text>
</comment>
<evidence type="ECO:0000313" key="1">
    <source>
        <dbReference type="EMBL" id="CAB4031135.1"/>
    </source>
</evidence>
<organism evidence="1 2">
    <name type="scientific">Paramuricea clavata</name>
    <name type="common">Red gorgonian</name>
    <name type="synonym">Violescent sea-whip</name>
    <dbReference type="NCBI Taxonomy" id="317549"/>
    <lineage>
        <taxon>Eukaryota</taxon>
        <taxon>Metazoa</taxon>
        <taxon>Cnidaria</taxon>
        <taxon>Anthozoa</taxon>
        <taxon>Octocorallia</taxon>
        <taxon>Malacalcyonacea</taxon>
        <taxon>Plexauridae</taxon>
        <taxon>Paramuricea</taxon>
    </lineage>
</organism>